<keyword evidence="4 5" id="KW-0472">Membrane</keyword>
<dbReference type="EMBL" id="LKBH01000180">
    <property type="protein sequence ID" value="KQB35178.1"/>
    <property type="molecule type" value="Genomic_DNA"/>
</dbReference>
<evidence type="ECO:0000256" key="5">
    <source>
        <dbReference type="SAM" id="Phobius"/>
    </source>
</evidence>
<evidence type="ECO:0000256" key="2">
    <source>
        <dbReference type="ARBA" id="ARBA00022692"/>
    </source>
</evidence>
<reference evidence="6 7" key="1">
    <citation type="submission" date="2015-09" db="EMBL/GenBank/DDBJ databases">
        <title>Heavy metals and arsenic resistance mechanisms in polyextremophilic archaea of the family Ferroplasmaceae.</title>
        <authorList>
            <person name="Bulaev A.G."/>
            <person name="Kanygina A.V."/>
        </authorList>
    </citation>
    <scope>NUCLEOTIDE SEQUENCE [LARGE SCALE GENOMIC DNA]</scope>
    <source>
        <strain evidence="6 7">BH2</strain>
    </source>
</reference>
<accession>A0A0Q0VU83</accession>
<organism evidence="6 7">
    <name type="scientific">Acidiplasma cupricumulans</name>
    <dbReference type="NCBI Taxonomy" id="312540"/>
    <lineage>
        <taxon>Archaea</taxon>
        <taxon>Methanobacteriati</taxon>
        <taxon>Thermoplasmatota</taxon>
        <taxon>Thermoplasmata</taxon>
        <taxon>Thermoplasmatales</taxon>
        <taxon>Ferroplasmaceae</taxon>
        <taxon>Acidiplasma</taxon>
    </lineage>
</organism>
<dbReference type="InterPro" id="IPR006639">
    <property type="entry name" value="Preselin/SPP"/>
</dbReference>
<comment type="caution">
    <text evidence="6">The sequence shown here is derived from an EMBL/GenBank/DDBJ whole genome shotgun (WGS) entry which is preliminary data.</text>
</comment>
<evidence type="ECO:0000313" key="7">
    <source>
        <dbReference type="Proteomes" id="UP000050301"/>
    </source>
</evidence>
<evidence type="ECO:0000256" key="3">
    <source>
        <dbReference type="ARBA" id="ARBA00022989"/>
    </source>
</evidence>
<feature type="transmembrane region" description="Helical" evidence="5">
    <location>
        <begin position="275"/>
        <end position="292"/>
    </location>
</feature>
<dbReference type="GO" id="GO:0016020">
    <property type="term" value="C:membrane"/>
    <property type="evidence" value="ECO:0007669"/>
    <property type="project" value="InterPro"/>
</dbReference>
<comment type="subcellular location">
    <subcellularLocation>
        <location evidence="1">Endomembrane system</location>
        <topology evidence="1">Multi-pass membrane protein</topology>
    </subcellularLocation>
</comment>
<feature type="transmembrane region" description="Helical" evidence="5">
    <location>
        <begin position="109"/>
        <end position="126"/>
    </location>
</feature>
<dbReference type="NCBIfam" id="NF041679">
    <property type="entry name" value="IMP_arch_presen"/>
    <property type="match status" value="1"/>
</dbReference>
<name>A0A0Q0VU83_9ARCH</name>
<evidence type="ECO:0008006" key="8">
    <source>
        <dbReference type="Google" id="ProtNLM"/>
    </source>
</evidence>
<gene>
    <name evidence="6" type="ORF">AOG55_07490</name>
</gene>
<dbReference type="InterPro" id="IPR010545">
    <property type="entry name" value="SPP"/>
</dbReference>
<keyword evidence="3 5" id="KW-1133">Transmembrane helix</keyword>
<dbReference type="AlphaFoldDB" id="A0A0Q0VU83"/>
<evidence type="ECO:0000313" key="6">
    <source>
        <dbReference type="EMBL" id="KQB35178.1"/>
    </source>
</evidence>
<dbReference type="SMART" id="SM00730">
    <property type="entry name" value="PSN"/>
    <property type="match status" value="1"/>
</dbReference>
<feature type="transmembrane region" description="Helical" evidence="5">
    <location>
        <begin position="16"/>
        <end position="34"/>
    </location>
</feature>
<keyword evidence="2 5" id="KW-0812">Transmembrane</keyword>
<protein>
    <recommendedName>
        <fullName evidence="8">Peptidase</fullName>
    </recommendedName>
</protein>
<dbReference type="Proteomes" id="UP000050301">
    <property type="component" value="Unassembled WGS sequence"/>
</dbReference>
<evidence type="ECO:0000256" key="4">
    <source>
        <dbReference type="ARBA" id="ARBA00023136"/>
    </source>
</evidence>
<feature type="transmembrane region" description="Helical" evidence="5">
    <location>
        <begin position="81"/>
        <end position="103"/>
    </location>
</feature>
<proteinExistence type="predicted"/>
<dbReference type="Pfam" id="PF06550">
    <property type="entry name" value="SPP"/>
    <property type="match status" value="1"/>
</dbReference>
<keyword evidence="7" id="KW-1185">Reference proteome</keyword>
<dbReference type="GO" id="GO:0042500">
    <property type="term" value="F:aspartic endopeptidase activity, intramembrane cleaving"/>
    <property type="evidence" value="ECO:0007669"/>
    <property type="project" value="InterPro"/>
</dbReference>
<sequence>MNTTGRIRVKKLRSELLAVFFFVLSSLLALYLAINIHQIPGIASEKSAVNIYFVLYYLVFLIVFTAIILMLVKKHADIIRAIFLAAVIYMVFVVSSIIADIISVNFIEYYLIIILITGIFGYLIIFKNEWYITDAAGILMISGSAAILGNILRVYIAIALLIVFAVYDYISVYKTKHMVSLARAAVDNSFPLMFTLPENYNMKLRDLTFDNRGENNVMMLGFGDMAIPEILVISASISNISHIYLYFILTTLGSITAMIILFYINKNKPAPGLPLINSGAIAGYLIALIITII</sequence>
<dbReference type="InParanoid" id="A0A0Q0VU83"/>
<feature type="transmembrane region" description="Helical" evidence="5">
    <location>
        <begin position="54"/>
        <end position="72"/>
    </location>
</feature>
<feature type="transmembrane region" description="Helical" evidence="5">
    <location>
        <begin position="243"/>
        <end position="263"/>
    </location>
</feature>
<evidence type="ECO:0000256" key="1">
    <source>
        <dbReference type="ARBA" id="ARBA00004127"/>
    </source>
</evidence>
<dbReference type="GO" id="GO:0012505">
    <property type="term" value="C:endomembrane system"/>
    <property type="evidence" value="ECO:0007669"/>
    <property type="project" value="UniProtKB-SubCell"/>
</dbReference>
<feature type="transmembrane region" description="Helical" evidence="5">
    <location>
        <begin position="138"/>
        <end position="166"/>
    </location>
</feature>